<evidence type="ECO:0000256" key="1">
    <source>
        <dbReference type="ARBA" id="ARBA00022448"/>
    </source>
</evidence>
<evidence type="ECO:0000256" key="8">
    <source>
        <dbReference type="RuleBase" id="RU367043"/>
    </source>
</evidence>
<comment type="subunit">
    <text evidence="8">Heterohexamer.</text>
</comment>
<accession>A0A0R3SPJ3</accession>
<dbReference type="InterPro" id="IPR035427">
    <property type="entry name" value="Tim10-like_dom_sf"/>
</dbReference>
<comment type="domain">
    <text evidence="8">The twin CX3C motif contains 4 conserved Cys residues that form 2 disulfide bonds in the mitochondrial intermembrane space.</text>
</comment>
<evidence type="ECO:0000256" key="2">
    <source>
        <dbReference type="ARBA" id="ARBA00022723"/>
    </source>
</evidence>
<dbReference type="GO" id="GO:0046872">
    <property type="term" value="F:metal ion binding"/>
    <property type="evidence" value="ECO:0007669"/>
    <property type="project" value="UniProtKB-KW"/>
</dbReference>
<reference evidence="12" key="1">
    <citation type="submission" date="2017-02" db="UniProtKB">
        <authorList>
            <consortium name="WormBaseParasite"/>
        </authorList>
    </citation>
    <scope>IDENTIFICATION</scope>
</reference>
<evidence type="ECO:0000313" key="12">
    <source>
        <dbReference type="WBParaSite" id="HDID_0000689101-mRNA-1"/>
    </source>
</evidence>
<gene>
    <name evidence="10" type="ORF">HDID_LOCUS6889</name>
</gene>
<evidence type="ECO:0000259" key="9">
    <source>
        <dbReference type="Pfam" id="PF02953"/>
    </source>
</evidence>
<keyword evidence="7 8" id="KW-1015">Disulfide bond</keyword>
<name>A0A0R3SPJ3_HYMDI</name>
<protein>
    <recommendedName>
        <fullName evidence="8">Mitochondrial import inner membrane translocase subunit</fullName>
    </recommendedName>
</protein>
<dbReference type="Gene3D" id="1.10.287.810">
    <property type="entry name" value="Mitochondrial import inner membrane translocase subunit tim13 like domains"/>
    <property type="match status" value="1"/>
</dbReference>
<dbReference type="SUPFAM" id="SSF144122">
    <property type="entry name" value="Tim10-like"/>
    <property type="match status" value="1"/>
</dbReference>
<keyword evidence="8" id="KW-0472">Membrane</keyword>
<feature type="domain" description="Tim10-like" evidence="9">
    <location>
        <begin position="7"/>
        <end position="63"/>
    </location>
</feature>
<keyword evidence="8" id="KW-0999">Mitochondrion inner membrane</keyword>
<keyword evidence="3" id="KW-0862">Zinc</keyword>
<keyword evidence="1 8" id="KW-0813">Transport</keyword>
<organism evidence="12">
    <name type="scientific">Hymenolepis diminuta</name>
    <name type="common">Rat tapeworm</name>
    <dbReference type="NCBI Taxonomy" id="6216"/>
    <lineage>
        <taxon>Eukaryota</taxon>
        <taxon>Metazoa</taxon>
        <taxon>Spiralia</taxon>
        <taxon>Lophotrochozoa</taxon>
        <taxon>Platyhelminthes</taxon>
        <taxon>Cestoda</taxon>
        <taxon>Eucestoda</taxon>
        <taxon>Cyclophyllidea</taxon>
        <taxon>Hymenolepididae</taxon>
        <taxon>Hymenolepis</taxon>
    </lineage>
</organism>
<comment type="function">
    <text evidence="8">Mitochondrial intermembrane chaperone that participates in the import and insertion of some multi-pass transmembrane proteins into the mitochondrial inner membrane. Also required for the transfer of beta-barrel precursors from the TOM complex to the sorting and assembly machinery (SAM complex) of the outer membrane. Acts as a chaperone-like protein that protects the hydrophobic precursors from aggregation and guide them through the mitochondrial intermembrane space.</text>
</comment>
<keyword evidence="5 8" id="KW-0811">Translocation</keyword>
<evidence type="ECO:0000313" key="11">
    <source>
        <dbReference type="Proteomes" id="UP000274504"/>
    </source>
</evidence>
<reference evidence="10 11" key="2">
    <citation type="submission" date="2018-11" db="EMBL/GenBank/DDBJ databases">
        <authorList>
            <consortium name="Pathogen Informatics"/>
        </authorList>
    </citation>
    <scope>NUCLEOTIDE SEQUENCE [LARGE SCALE GENOMIC DNA]</scope>
</reference>
<dbReference type="WBParaSite" id="HDID_0000689101-mRNA-1">
    <property type="protein sequence ID" value="HDID_0000689101-mRNA-1"/>
    <property type="gene ID" value="HDID_0000689101"/>
</dbReference>
<evidence type="ECO:0000256" key="5">
    <source>
        <dbReference type="ARBA" id="ARBA00023010"/>
    </source>
</evidence>
<evidence type="ECO:0000256" key="7">
    <source>
        <dbReference type="ARBA" id="ARBA00023157"/>
    </source>
</evidence>
<dbReference type="OrthoDB" id="1551503at2759"/>
<dbReference type="AlphaFoldDB" id="A0A0R3SPJ3"/>
<evidence type="ECO:0000256" key="3">
    <source>
        <dbReference type="ARBA" id="ARBA00022833"/>
    </source>
</evidence>
<evidence type="ECO:0000313" key="10">
    <source>
        <dbReference type="EMBL" id="VDL59207.1"/>
    </source>
</evidence>
<comment type="similarity">
    <text evidence="8">Belongs to the small Tim family.</text>
</comment>
<sequence length="81" mass="9701">MFFSLLQFQIKEMTDLYVKCGTVCFNNCVNNMTARKLNDDELNCITRCTEKFAKMNQRLSLRLLELNQMEIEKQQQQEQQK</sequence>
<dbReference type="Pfam" id="PF02953">
    <property type="entry name" value="zf-Tim10_DDP"/>
    <property type="match status" value="1"/>
</dbReference>
<dbReference type="GO" id="GO:0005743">
    <property type="term" value="C:mitochondrial inner membrane"/>
    <property type="evidence" value="ECO:0007669"/>
    <property type="project" value="UniProtKB-SubCell"/>
</dbReference>
<keyword evidence="6 8" id="KW-0496">Mitochondrion</keyword>
<proteinExistence type="inferred from homology"/>
<keyword evidence="2" id="KW-0479">Metal-binding</keyword>
<comment type="subcellular location">
    <subcellularLocation>
        <location evidence="8">Mitochondrion inner membrane</location>
        <topology evidence="8">Peripheral membrane protein</topology>
        <orientation evidence="8">Intermembrane side</orientation>
    </subcellularLocation>
</comment>
<keyword evidence="4 8" id="KW-0653">Protein transport</keyword>
<evidence type="ECO:0000256" key="4">
    <source>
        <dbReference type="ARBA" id="ARBA00022927"/>
    </source>
</evidence>
<dbReference type="EMBL" id="UYSG01010885">
    <property type="protein sequence ID" value="VDL59207.1"/>
    <property type="molecule type" value="Genomic_DNA"/>
</dbReference>
<keyword evidence="8" id="KW-0143">Chaperone</keyword>
<dbReference type="InterPro" id="IPR050673">
    <property type="entry name" value="Mito_inner_translocase_sub"/>
</dbReference>
<dbReference type="Proteomes" id="UP000274504">
    <property type="component" value="Unassembled WGS sequence"/>
</dbReference>
<evidence type="ECO:0000256" key="6">
    <source>
        <dbReference type="ARBA" id="ARBA00023128"/>
    </source>
</evidence>
<dbReference type="STRING" id="6216.A0A0R3SPJ3"/>
<dbReference type="InterPro" id="IPR004217">
    <property type="entry name" value="Tim10-like"/>
</dbReference>
<dbReference type="GO" id="GO:0015031">
    <property type="term" value="P:protein transport"/>
    <property type="evidence" value="ECO:0007669"/>
    <property type="project" value="UniProtKB-KW"/>
</dbReference>
<dbReference type="PANTHER" id="PTHR13172">
    <property type="entry name" value="MITOCHONDRIAL IMPORT INNER MEMBRANE TRANSLOCASE SUBUNIT TIM9B"/>
    <property type="match status" value="1"/>
</dbReference>